<gene>
    <name evidence="5 8" type="primary">hrcA</name>
    <name evidence="8" type="ORF">DM484_08360</name>
</gene>
<name>A0A2W4RBR6_9GAMM</name>
<accession>A0A2W4RBR6</accession>
<dbReference type="InterPro" id="IPR029016">
    <property type="entry name" value="GAF-like_dom_sf"/>
</dbReference>
<dbReference type="NCBIfam" id="TIGR00331">
    <property type="entry name" value="hrcA"/>
    <property type="match status" value="1"/>
</dbReference>
<evidence type="ECO:0000256" key="5">
    <source>
        <dbReference type="HAMAP-Rule" id="MF_00081"/>
    </source>
</evidence>
<reference evidence="8 9" key="1">
    <citation type="journal article" date="2018" name="Aquat. Microb. Ecol.">
        <title>Gammaproteobacterial methanotrophs dominate.</title>
        <authorList>
            <person name="Rissanen A.J."/>
            <person name="Saarenheimo J."/>
            <person name="Tiirola M."/>
            <person name="Peura S."/>
            <person name="Aalto S.L."/>
            <person name="Karvinen A."/>
            <person name="Nykanen H."/>
        </authorList>
    </citation>
    <scope>NUCLEOTIDE SEQUENCE [LARGE SCALE GENOMIC DNA]</scope>
    <source>
        <strain evidence="8">AMbin10</strain>
    </source>
</reference>
<dbReference type="Gene3D" id="1.10.10.10">
    <property type="entry name" value="Winged helix-like DNA-binding domain superfamily/Winged helix DNA-binding domain"/>
    <property type="match status" value="1"/>
</dbReference>
<dbReference type="Pfam" id="PF01628">
    <property type="entry name" value="HrcA"/>
    <property type="match status" value="1"/>
</dbReference>
<dbReference type="EMBL" id="QJPH01000268">
    <property type="protein sequence ID" value="PZN81521.1"/>
    <property type="molecule type" value="Genomic_DNA"/>
</dbReference>
<evidence type="ECO:0000313" key="8">
    <source>
        <dbReference type="EMBL" id="PZN81521.1"/>
    </source>
</evidence>
<dbReference type="SUPFAM" id="SSF55781">
    <property type="entry name" value="GAF domain-like"/>
    <property type="match status" value="1"/>
</dbReference>
<dbReference type="SUPFAM" id="SSF46785">
    <property type="entry name" value="Winged helix' DNA-binding domain"/>
    <property type="match status" value="1"/>
</dbReference>
<keyword evidence="4 5" id="KW-0804">Transcription</keyword>
<evidence type="ECO:0000313" key="9">
    <source>
        <dbReference type="Proteomes" id="UP000249396"/>
    </source>
</evidence>
<evidence type="ECO:0000256" key="2">
    <source>
        <dbReference type="ARBA" id="ARBA00023015"/>
    </source>
</evidence>
<dbReference type="Gene3D" id="3.30.390.60">
    <property type="entry name" value="Heat-inducible transcription repressor hrca homolog, domain 3"/>
    <property type="match status" value="1"/>
</dbReference>
<organism evidence="8 9">
    <name type="scientific">Candidatus Methylumidiphilus alinenensis</name>
    <dbReference type="NCBI Taxonomy" id="2202197"/>
    <lineage>
        <taxon>Bacteria</taxon>
        <taxon>Pseudomonadati</taxon>
        <taxon>Pseudomonadota</taxon>
        <taxon>Gammaproteobacteria</taxon>
        <taxon>Methylococcales</taxon>
        <taxon>Candidatus Methylumidiphilus</taxon>
    </lineage>
</organism>
<dbReference type="AlphaFoldDB" id="A0A2W4RBR6"/>
<protein>
    <recommendedName>
        <fullName evidence="5">Heat-inducible transcription repressor HrcA</fullName>
    </recommendedName>
</protein>
<dbReference type="PANTHER" id="PTHR34824">
    <property type="entry name" value="HEAT-INDUCIBLE TRANSCRIPTION REPRESSOR HRCA"/>
    <property type="match status" value="1"/>
</dbReference>
<evidence type="ECO:0000256" key="4">
    <source>
        <dbReference type="ARBA" id="ARBA00023163"/>
    </source>
</evidence>
<keyword evidence="2 5" id="KW-0805">Transcription regulation</keyword>
<dbReference type="GO" id="GO:0045892">
    <property type="term" value="P:negative regulation of DNA-templated transcription"/>
    <property type="evidence" value="ECO:0007669"/>
    <property type="project" value="UniProtKB-UniRule"/>
</dbReference>
<dbReference type="HAMAP" id="MF_00081">
    <property type="entry name" value="HrcA"/>
    <property type="match status" value="1"/>
</dbReference>
<dbReference type="InterPro" id="IPR021153">
    <property type="entry name" value="HrcA_C"/>
</dbReference>
<dbReference type="PANTHER" id="PTHR34824:SF1">
    <property type="entry name" value="HEAT-INDUCIBLE TRANSCRIPTION REPRESSOR HRCA"/>
    <property type="match status" value="1"/>
</dbReference>
<feature type="domain" description="Heat-inducible transcription repressor HrcA C-terminal" evidence="6">
    <location>
        <begin position="112"/>
        <end position="334"/>
    </location>
</feature>
<dbReference type="InterPro" id="IPR002571">
    <property type="entry name" value="HrcA"/>
</dbReference>
<dbReference type="InterPro" id="IPR005104">
    <property type="entry name" value="WHTH_HrcA_DNA-bd"/>
</dbReference>
<dbReference type="Gene3D" id="3.30.450.40">
    <property type="match status" value="1"/>
</dbReference>
<evidence type="ECO:0000256" key="3">
    <source>
        <dbReference type="ARBA" id="ARBA00023016"/>
    </source>
</evidence>
<dbReference type="Proteomes" id="UP000249396">
    <property type="component" value="Unassembled WGS sequence"/>
</dbReference>
<feature type="domain" description="Winged helix-turn-helix transcription repressor HrcA DNA-binding" evidence="7">
    <location>
        <begin position="13"/>
        <end position="80"/>
    </location>
</feature>
<comment type="function">
    <text evidence="5">Negative regulator of class I heat shock genes (grpE-dnaK-dnaJ and groELS operons). Prevents heat-shock induction of these operons.</text>
</comment>
<evidence type="ECO:0000259" key="6">
    <source>
        <dbReference type="Pfam" id="PF01628"/>
    </source>
</evidence>
<dbReference type="InterPro" id="IPR023120">
    <property type="entry name" value="WHTH_transcript_rep_HrcA_IDD"/>
</dbReference>
<evidence type="ECO:0000259" key="7">
    <source>
        <dbReference type="Pfam" id="PF03444"/>
    </source>
</evidence>
<dbReference type="Pfam" id="PF03444">
    <property type="entry name" value="WHD_HrcA"/>
    <property type="match status" value="1"/>
</dbReference>
<dbReference type="InterPro" id="IPR036390">
    <property type="entry name" value="WH_DNA-bd_sf"/>
</dbReference>
<keyword evidence="1 5" id="KW-0678">Repressor</keyword>
<proteinExistence type="inferred from homology"/>
<comment type="similarity">
    <text evidence="5">Belongs to the HrcA family.</text>
</comment>
<sequence>MNQTFKFSGLNERAQHLLKVLVERYISDGQPVGSRALSREAGLSLSPATIRNVMADLEELGLITAPHTSAGRMPTASGYRFFIDSLLTVKPLQQEVIRQFQLGLEPLDDAGEILQTASRLLSDMTHMAGLVTLPHRESVTFRMIEFLSLSDQRILVILVTNEQEVQNRIIHPSRSFSASELTSAANYLNAVYAGKDLVTIRESLMLELQQTREQMNDEAIKSAEIADLAFQGSGQRQKKDFVLTGEINLLDFDEWASMERLRNLFLAFRQKEDLVHLLDRCLESSGVKIFIGEESGYLALEQCSLVTSSYAIDDHNVGVLGVIGPTRMKYGRIIPLVDLTAKLLGAALNHKSLSPS</sequence>
<dbReference type="InterPro" id="IPR036388">
    <property type="entry name" value="WH-like_DNA-bd_sf"/>
</dbReference>
<keyword evidence="3 5" id="KW-0346">Stress response</keyword>
<dbReference type="GO" id="GO:0003677">
    <property type="term" value="F:DNA binding"/>
    <property type="evidence" value="ECO:0007669"/>
    <property type="project" value="InterPro"/>
</dbReference>
<evidence type="ECO:0000256" key="1">
    <source>
        <dbReference type="ARBA" id="ARBA00022491"/>
    </source>
</evidence>
<dbReference type="PIRSF" id="PIRSF005485">
    <property type="entry name" value="HrcA"/>
    <property type="match status" value="1"/>
</dbReference>
<comment type="caution">
    <text evidence="8">The sequence shown here is derived from an EMBL/GenBank/DDBJ whole genome shotgun (WGS) entry which is preliminary data.</text>
</comment>